<dbReference type="EMBL" id="CP043028">
    <property type="protein sequence ID" value="QFJ56233.1"/>
    <property type="molecule type" value="Genomic_DNA"/>
</dbReference>
<evidence type="ECO:0000256" key="9">
    <source>
        <dbReference type="RuleBase" id="RU363032"/>
    </source>
</evidence>
<dbReference type="PROSITE" id="PS50928">
    <property type="entry name" value="ABC_TM1"/>
    <property type="match status" value="1"/>
</dbReference>
<organism evidence="11 12">
    <name type="scientific">Pseudobutyrivibrio xylanivorans</name>
    <dbReference type="NCBI Taxonomy" id="185007"/>
    <lineage>
        <taxon>Bacteria</taxon>
        <taxon>Bacillati</taxon>
        <taxon>Bacillota</taxon>
        <taxon>Clostridia</taxon>
        <taxon>Lachnospirales</taxon>
        <taxon>Lachnospiraceae</taxon>
        <taxon>Pseudobutyrivibrio</taxon>
    </lineage>
</organism>
<evidence type="ECO:0000313" key="12">
    <source>
        <dbReference type="Proteomes" id="UP000327030"/>
    </source>
</evidence>
<dbReference type="SUPFAM" id="SSF161098">
    <property type="entry name" value="MetI-like"/>
    <property type="match status" value="1"/>
</dbReference>
<dbReference type="Pfam" id="PF00528">
    <property type="entry name" value="BPD_transp_1"/>
    <property type="match status" value="1"/>
</dbReference>
<sequence length="276" mass="30722">MKVNETNTGYIILTIMGIIWMFPILWILLTALRAEQGYYVGYFFPKGLTLSNFTKLFAKDSVIPFGKWWLNTFIVAICGCVLNTLIILATSFTLSRTRFAGRKAFMNVLMIIGLFPGFMSLIAVYNILKGIGLNQSLVALIIVSAAGAAMGYHVSKGFFDTIPRAVDEAAIIDGASRLQIFTHITLPLSKSIIVYTALVNFLAAWSDYIFPSMLFGDKQSSYTVAVGLYWLTDFRRIDRYYTQFAAGAVIVAIPIVILFIWLQKFYVEGLSGSVKG</sequence>
<keyword evidence="8 9" id="KW-0472">Membrane</keyword>
<dbReference type="InterPro" id="IPR035906">
    <property type="entry name" value="MetI-like_sf"/>
</dbReference>
<name>A0A5P6VUB7_PSEXY</name>
<evidence type="ECO:0000256" key="8">
    <source>
        <dbReference type="ARBA" id="ARBA00023136"/>
    </source>
</evidence>
<dbReference type="GO" id="GO:0005886">
    <property type="term" value="C:plasma membrane"/>
    <property type="evidence" value="ECO:0007669"/>
    <property type="project" value="UniProtKB-SubCell"/>
</dbReference>
<proteinExistence type="inferred from homology"/>
<feature type="transmembrane region" description="Helical" evidence="9">
    <location>
        <begin position="7"/>
        <end position="29"/>
    </location>
</feature>
<keyword evidence="7 9" id="KW-1133">Transmembrane helix</keyword>
<accession>A0A5P6VUB7</accession>
<evidence type="ECO:0000256" key="6">
    <source>
        <dbReference type="ARBA" id="ARBA00022692"/>
    </source>
</evidence>
<feature type="transmembrane region" description="Helical" evidence="9">
    <location>
        <begin position="240"/>
        <end position="262"/>
    </location>
</feature>
<feature type="transmembrane region" description="Helical" evidence="9">
    <location>
        <begin position="104"/>
        <end position="125"/>
    </location>
</feature>
<dbReference type="InterPro" id="IPR000515">
    <property type="entry name" value="MetI-like"/>
</dbReference>
<keyword evidence="5" id="KW-0762">Sugar transport</keyword>
<dbReference type="PANTHER" id="PTHR32243:SF50">
    <property type="entry name" value="MALTOSE_MALTODEXTRIN TRANSPORT SYSTEM PERMEASE PROTEIN MALG"/>
    <property type="match status" value="1"/>
</dbReference>
<dbReference type="InterPro" id="IPR050901">
    <property type="entry name" value="BP-dep_ABC_trans_perm"/>
</dbReference>
<dbReference type="GO" id="GO:0015423">
    <property type="term" value="F:ABC-type maltose transporter activity"/>
    <property type="evidence" value="ECO:0007669"/>
    <property type="project" value="TreeGrafter"/>
</dbReference>
<keyword evidence="6 9" id="KW-0812">Transmembrane</keyword>
<comment type="subcellular location">
    <subcellularLocation>
        <location evidence="1 9">Cell membrane</location>
        <topology evidence="1 9">Multi-pass membrane protein</topology>
    </subcellularLocation>
</comment>
<feature type="transmembrane region" description="Helical" evidence="9">
    <location>
        <begin position="68"/>
        <end position="92"/>
    </location>
</feature>
<dbReference type="CDD" id="cd06261">
    <property type="entry name" value="TM_PBP2"/>
    <property type="match status" value="1"/>
</dbReference>
<dbReference type="Proteomes" id="UP000327030">
    <property type="component" value="Chromosome 1"/>
</dbReference>
<dbReference type="KEGG" id="pxv:FXF36_10040"/>
<evidence type="ECO:0000256" key="2">
    <source>
        <dbReference type="ARBA" id="ARBA00009047"/>
    </source>
</evidence>
<evidence type="ECO:0000259" key="10">
    <source>
        <dbReference type="PROSITE" id="PS50928"/>
    </source>
</evidence>
<dbReference type="AlphaFoldDB" id="A0A5P6VUB7"/>
<evidence type="ECO:0000313" key="11">
    <source>
        <dbReference type="EMBL" id="QFJ56233.1"/>
    </source>
</evidence>
<comment type="similarity">
    <text evidence="2">Belongs to the binding-protein-dependent transport system permease family. MalFG subfamily.</text>
</comment>
<keyword evidence="3 9" id="KW-0813">Transport</keyword>
<dbReference type="Gene3D" id="1.10.3720.10">
    <property type="entry name" value="MetI-like"/>
    <property type="match status" value="1"/>
</dbReference>
<dbReference type="PANTHER" id="PTHR32243">
    <property type="entry name" value="MALTOSE TRANSPORT SYSTEM PERMEASE-RELATED"/>
    <property type="match status" value="1"/>
</dbReference>
<dbReference type="GO" id="GO:0042956">
    <property type="term" value="P:maltodextrin transmembrane transport"/>
    <property type="evidence" value="ECO:0007669"/>
    <property type="project" value="TreeGrafter"/>
</dbReference>
<gene>
    <name evidence="11" type="ORF">FXF36_10040</name>
</gene>
<evidence type="ECO:0000256" key="7">
    <source>
        <dbReference type="ARBA" id="ARBA00022989"/>
    </source>
</evidence>
<feature type="transmembrane region" description="Helical" evidence="9">
    <location>
        <begin position="137"/>
        <end position="154"/>
    </location>
</feature>
<evidence type="ECO:0000256" key="3">
    <source>
        <dbReference type="ARBA" id="ARBA00022448"/>
    </source>
</evidence>
<protein>
    <submittedName>
        <fullName evidence="11">ABC transporter permease subunit</fullName>
    </submittedName>
</protein>
<reference evidence="12" key="1">
    <citation type="submission" date="2019-08" db="EMBL/GenBank/DDBJ databases">
        <title>Complete Genome Sequence of the Polysaccharide-Degrading Rumen Bacterium Pseudobutyrivibrio xylanivorans MA3014.</title>
        <authorList>
            <person name="Palevich N."/>
            <person name="Maclean P.H."/>
            <person name="Kelly W.J."/>
            <person name="Leahy S.C."/>
            <person name="Rakonjac J."/>
            <person name="Attwood G.T."/>
        </authorList>
    </citation>
    <scope>NUCLEOTIDE SEQUENCE [LARGE SCALE GENOMIC DNA]</scope>
    <source>
        <strain evidence="12">MA3014</strain>
    </source>
</reference>
<evidence type="ECO:0000256" key="4">
    <source>
        <dbReference type="ARBA" id="ARBA00022475"/>
    </source>
</evidence>
<evidence type="ECO:0000256" key="5">
    <source>
        <dbReference type="ARBA" id="ARBA00022597"/>
    </source>
</evidence>
<feature type="domain" description="ABC transmembrane type-1" evidence="10">
    <location>
        <begin position="69"/>
        <end position="262"/>
    </location>
</feature>
<evidence type="ECO:0000256" key="1">
    <source>
        <dbReference type="ARBA" id="ARBA00004651"/>
    </source>
</evidence>
<dbReference type="OrthoDB" id="9794684at2"/>
<keyword evidence="4" id="KW-1003">Cell membrane</keyword>